<dbReference type="GO" id="GO:0003924">
    <property type="term" value="F:GTPase activity"/>
    <property type="evidence" value="ECO:0007669"/>
    <property type="project" value="InterPro"/>
</dbReference>
<evidence type="ECO:0000313" key="6">
    <source>
        <dbReference type="EMBL" id="OMJ74839.1"/>
    </source>
</evidence>
<keyword evidence="2 3" id="KW-0342">GTP-binding</keyword>
<keyword evidence="7" id="KW-1185">Reference proteome</keyword>
<evidence type="ECO:0000256" key="1">
    <source>
        <dbReference type="ARBA" id="ARBA00022741"/>
    </source>
</evidence>
<keyword evidence="1 3" id="KW-0547">Nucleotide-binding</keyword>
<dbReference type="PANTHER" id="PTHR45697">
    <property type="entry name" value="ADP-RIBOSYLATION FACTOR-LIKE PROTEIN 2-RELATED"/>
    <property type="match status" value="1"/>
</dbReference>
<evidence type="ECO:0000256" key="3">
    <source>
        <dbReference type="PIRSR" id="PIRSR606689-1"/>
    </source>
</evidence>
<dbReference type="InterPro" id="IPR044612">
    <property type="entry name" value="ARL2/3"/>
</dbReference>
<dbReference type="GO" id="GO:0046872">
    <property type="term" value="F:metal ion binding"/>
    <property type="evidence" value="ECO:0007669"/>
    <property type="project" value="UniProtKB-KW"/>
</dbReference>
<dbReference type="SMART" id="SM00177">
    <property type="entry name" value="ARF"/>
    <property type="match status" value="1"/>
</dbReference>
<keyword evidence="4" id="KW-0460">Magnesium</keyword>
<dbReference type="PROSITE" id="PS51417">
    <property type="entry name" value="ARF"/>
    <property type="match status" value="1"/>
</dbReference>
<dbReference type="PRINTS" id="PR00328">
    <property type="entry name" value="SAR1GTPBP"/>
</dbReference>
<dbReference type="NCBIfam" id="TIGR00231">
    <property type="entry name" value="small_GTP"/>
    <property type="match status" value="1"/>
</dbReference>
<name>A0A1R2BDI8_9CILI</name>
<dbReference type="EMBL" id="MPUH01000725">
    <property type="protein sequence ID" value="OMJ74839.1"/>
    <property type="molecule type" value="Genomic_DNA"/>
</dbReference>
<evidence type="ECO:0000313" key="7">
    <source>
        <dbReference type="Proteomes" id="UP000187209"/>
    </source>
</evidence>
<comment type="similarity">
    <text evidence="5">Belongs to the small GTPase superfamily. Arf family.</text>
</comment>
<dbReference type="Gene3D" id="3.40.50.300">
    <property type="entry name" value="P-loop containing nucleotide triphosphate hydrolases"/>
    <property type="match status" value="1"/>
</dbReference>
<dbReference type="Proteomes" id="UP000187209">
    <property type="component" value="Unassembled WGS sequence"/>
</dbReference>
<feature type="binding site" evidence="4">
    <location>
        <position position="31"/>
    </location>
    <ligand>
        <name>Mg(2+)</name>
        <dbReference type="ChEBI" id="CHEBI:18420"/>
    </ligand>
</feature>
<feature type="binding site" evidence="3">
    <location>
        <begin position="24"/>
        <end position="31"/>
    </location>
    <ligand>
        <name>GTP</name>
        <dbReference type="ChEBI" id="CHEBI:37565"/>
    </ligand>
</feature>
<dbReference type="OrthoDB" id="25896at2759"/>
<gene>
    <name evidence="6" type="ORF">SteCoe_26142</name>
</gene>
<keyword evidence="4" id="KW-0479">Metal-binding</keyword>
<proteinExistence type="inferred from homology"/>
<dbReference type="InterPro" id="IPR027417">
    <property type="entry name" value="P-loop_NTPase"/>
</dbReference>
<comment type="caution">
    <text evidence="6">The sequence shown here is derived from an EMBL/GenBank/DDBJ whole genome shotgun (WGS) entry which is preliminary data.</text>
</comment>
<dbReference type="Pfam" id="PF00025">
    <property type="entry name" value="Arf"/>
    <property type="match status" value="1"/>
</dbReference>
<accession>A0A1R2BDI8</accession>
<feature type="binding site" evidence="3">
    <location>
        <begin position="125"/>
        <end position="128"/>
    </location>
    <ligand>
        <name>GTP</name>
        <dbReference type="ChEBI" id="CHEBI:37565"/>
    </ligand>
</feature>
<dbReference type="GO" id="GO:0005525">
    <property type="term" value="F:GTP binding"/>
    <property type="evidence" value="ECO:0007669"/>
    <property type="project" value="UniProtKB-KW"/>
</dbReference>
<evidence type="ECO:0000256" key="4">
    <source>
        <dbReference type="PIRSR" id="PIRSR606689-2"/>
    </source>
</evidence>
<protein>
    <submittedName>
        <fullName evidence="6">Uncharacterized protein</fullName>
    </submittedName>
</protein>
<organism evidence="6 7">
    <name type="scientific">Stentor coeruleus</name>
    <dbReference type="NCBI Taxonomy" id="5963"/>
    <lineage>
        <taxon>Eukaryota</taxon>
        <taxon>Sar</taxon>
        <taxon>Alveolata</taxon>
        <taxon>Ciliophora</taxon>
        <taxon>Postciliodesmatophora</taxon>
        <taxon>Heterotrichea</taxon>
        <taxon>Heterotrichida</taxon>
        <taxon>Stentoridae</taxon>
        <taxon>Stentor</taxon>
    </lineage>
</organism>
<sequence>MGAILAKILNYHNQENQKKILVLGEDSAGKTTFLYKLNSRDVKTEMPIFPINLESTTYNNLKIVCCDTLPFDRDYKFRLLHPETYGIIFMFDVTDEQRFDDVLKELKTHINQPDMLGLPVLIICNKIDLKIVVSIERVKENVIPILEGRVWEIMGTSVVNDVGVKESISWISNAVENNLR</sequence>
<dbReference type="InterPro" id="IPR006689">
    <property type="entry name" value="Small_GTPase_ARF/SAR"/>
</dbReference>
<dbReference type="AlphaFoldDB" id="A0A1R2BDI8"/>
<dbReference type="SMART" id="SM00178">
    <property type="entry name" value="SAR"/>
    <property type="match status" value="1"/>
</dbReference>
<evidence type="ECO:0000256" key="5">
    <source>
        <dbReference type="RuleBase" id="RU003925"/>
    </source>
</evidence>
<dbReference type="SUPFAM" id="SSF52540">
    <property type="entry name" value="P-loop containing nucleoside triphosphate hydrolases"/>
    <property type="match status" value="1"/>
</dbReference>
<reference evidence="6 7" key="1">
    <citation type="submission" date="2016-11" db="EMBL/GenBank/DDBJ databases">
        <title>The macronuclear genome of Stentor coeruleus: a giant cell with tiny introns.</title>
        <authorList>
            <person name="Slabodnick M."/>
            <person name="Ruby J.G."/>
            <person name="Reiff S.B."/>
            <person name="Swart E.C."/>
            <person name="Gosai S."/>
            <person name="Prabakaran S."/>
            <person name="Witkowska E."/>
            <person name="Larue G.E."/>
            <person name="Fisher S."/>
            <person name="Freeman R.M."/>
            <person name="Gunawardena J."/>
            <person name="Chu W."/>
            <person name="Stover N.A."/>
            <person name="Gregory B.D."/>
            <person name="Nowacki M."/>
            <person name="Derisi J."/>
            <person name="Roy S.W."/>
            <person name="Marshall W.F."/>
            <person name="Sood P."/>
        </authorList>
    </citation>
    <scope>NUCLEOTIDE SEQUENCE [LARGE SCALE GENOMIC DNA]</scope>
    <source>
        <strain evidence="6">WM001</strain>
    </source>
</reference>
<evidence type="ECO:0000256" key="2">
    <source>
        <dbReference type="ARBA" id="ARBA00023134"/>
    </source>
</evidence>
<dbReference type="SMART" id="SM00175">
    <property type="entry name" value="RAB"/>
    <property type="match status" value="1"/>
</dbReference>
<dbReference type="InterPro" id="IPR005225">
    <property type="entry name" value="Small_GTP-bd"/>
</dbReference>